<comment type="caution">
    <text evidence="1">The sequence shown here is derived from an EMBL/GenBank/DDBJ whole genome shotgun (WGS) entry which is preliminary data.</text>
</comment>
<proteinExistence type="predicted"/>
<evidence type="ECO:0000313" key="1">
    <source>
        <dbReference type="EMBL" id="KAF3950203.1"/>
    </source>
</evidence>
<dbReference type="AlphaFoldDB" id="A0A8J4V687"/>
<reference evidence="1" key="1">
    <citation type="submission" date="2020-03" db="EMBL/GenBank/DDBJ databases">
        <title>Castanea mollissima Vanexum genome sequencing.</title>
        <authorList>
            <person name="Staton M."/>
        </authorList>
    </citation>
    <scope>NUCLEOTIDE SEQUENCE</scope>
    <source>
        <tissue evidence="1">Leaf</tissue>
    </source>
</reference>
<evidence type="ECO:0000313" key="2">
    <source>
        <dbReference type="Proteomes" id="UP000737018"/>
    </source>
</evidence>
<name>A0A8J4V687_9ROSI</name>
<dbReference type="EMBL" id="JRKL02005609">
    <property type="protein sequence ID" value="KAF3950203.1"/>
    <property type="molecule type" value="Genomic_DNA"/>
</dbReference>
<sequence length="22" mass="2589">LYLGLFDLLFDFQIVGYLQVLV</sequence>
<gene>
    <name evidence="1" type="ORF">CMV_024007</name>
</gene>
<feature type="non-terminal residue" evidence="1">
    <location>
        <position position="1"/>
    </location>
</feature>
<dbReference type="Proteomes" id="UP000737018">
    <property type="component" value="Unassembled WGS sequence"/>
</dbReference>
<protein>
    <submittedName>
        <fullName evidence="1">Uncharacterized protein</fullName>
    </submittedName>
</protein>
<organism evidence="1 2">
    <name type="scientific">Castanea mollissima</name>
    <name type="common">Chinese chestnut</name>
    <dbReference type="NCBI Taxonomy" id="60419"/>
    <lineage>
        <taxon>Eukaryota</taxon>
        <taxon>Viridiplantae</taxon>
        <taxon>Streptophyta</taxon>
        <taxon>Embryophyta</taxon>
        <taxon>Tracheophyta</taxon>
        <taxon>Spermatophyta</taxon>
        <taxon>Magnoliopsida</taxon>
        <taxon>eudicotyledons</taxon>
        <taxon>Gunneridae</taxon>
        <taxon>Pentapetalae</taxon>
        <taxon>rosids</taxon>
        <taxon>fabids</taxon>
        <taxon>Fagales</taxon>
        <taxon>Fagaceae</taxon>
        <taxon>Castanea</taxon>
    </lineage>
</organism>
<keyword evidence="2" id="KW-1185">Reference proteome</keyword>
<accession>A0A8J4V687</accession>